<dbReference type="AlphaFoldDB" id="A0A1F5IBE6"/>
<keyword evidence="1" id="KW-0808">Transferase</keyword>
<organism evidence="4 5">
    <name type="scientific">Candidatus Curtissbacteria bacterium RIFCSPLOWO2_12_FULL_38_9</name>
    <dbReference type="NCBI Taxonomy" id="1797735"/>
    <lineage>
        <taxon>Bacteria</taxon>
        <taxon>Candidatus Curtissiibacteriota</taxon>
    </lineage>
</organism>
<comment type="caution">
    <text evidence="4">The sequence shown here is derived from an EMBL/GenBank/DDBJ whole genome shotgun (WGS) entry which is preliminary data.</text>
</comment>
<gene>
    <name evidence="4" type="ORF">A3G14_04590</name>
</gene>
<accession>A0A1F5IBE6</accession>
<reference evidence="4 5" key="1">
    <citation type="journal article" date="2016" name="Nat. Commun.">
        <title>Thousands of microbial genomes shed light on interconnected biogeochemical processes in an aquifer system.</title>
        <authorList>
            <person name="Anantharaman K."/>
            <person name="Brown C.T."/>
            <person name="Hug L.A."/>
            <person name="Sharon I."/>
            <person name="Castelle C.J."/>
            <person name="Probst A.J."/>
            <person name="Thomas B.C."/>
            <person name="Singh A."/>
            <person name="Wilkins M.J."/>
            <person name="Karaoz U."/>
            <person name="Brodie E.L."/>
            <person name="Williams K.H."/>
            <person name="Hubbard S.S."/>
            <person name="Banfield J.F."/>
        </authorList>
    </citation>
    <scope>NUCLEOTIDE SEQUENCE [LARGE SCALE GENOMIC DNA]</scope>
</reference>
<feature type="domain" description="Glycosyl transferase family 1" evidence="2">
    <location>
        <begin position="192"/>
        <end position="349"/>
    </location>
</feature>
<dbReference type="GO" id="GO:0016757">
    <property type="term" value="F:glycosyltransferase activity"/>
    <property type="evidence" value="ECO:0007669"/>
    <property type="project" value="InterPro"/>
</dbReference>
<dbReference type="PANTHER" id="PTHR46401">
    <property type="entry name" value="GLYCOSYLTRANSFERASE WBBK-RELATED"/>
    <property type="match status" value="1"/>
</dbReference>
<evidence type="ECO:0000313" key="5">
    <source>
        <dbReference type="Proteomes" id="UP000177300"/>
    </source>
</evidence>
<dbReference type="Pfam" id="PF13439">
    <property type="entry name" value="Glyco_transf_4"/>
    <property type="match status" value="1"/>
</dbReference>
<dbReference type="Pfam" id="PF00534">
    <property type="entry name" value="Glycos_transf_1"/>
    <property type="match status" value="1"/>
</dbReference>
<dbReference type="PANTHER" id="PTHR46401:SF2">
    <property type="entry name" value="GLYCOSYLTRANSFERASE WBBK-RELATED"/>
    <property type="match status" value="1"/>
</dbReference>
<dbReference type="InterPro" id="IPR028098">
    <property type="entry name" value="Glyco_trans_4-like_N"/>
</dbReference>
<dbReference type="CDD" id="cd03801">
    <property type="entry name" value="GT4_PimA-like"/>
    <property type="match status" value="1"/>
</dbReference>
<evidence type="ECO:0000259" key="2">
    <source>
        <dbReference type="Pfam" id="PF00534"/>
    </source>
</evidence>
<dbReference type="EMBL" id="MFBY01000027">
    <property type="protein sequence ID" value="OGE13630.1"/>
    <property type="molecule type" value="Genomic_DNA"/>
</dbReference>
<dbReference type="InterPro" id="IPR001296">
    <property type="entry name" value="Glyco_trans_1"/>
</dbReference>
<evidence type="ECO:0000313" key="4">
    <source>
        <dbReference type="EMBL" id="OGE13630.1"/>
    </source>
</evidence>
<name>A0A1F5IBE6_9BACT</name>
<sequence length="389" mass="44707">MIKVLLISPTDPEKPQNLKLLVGGENTFTRTLLNNPPKNVEYTYHIDALKKGLIKYTFLHNLIALLVKFRILPLSSGSQVLRVMENFDIVHCHSYSIKLYGSKAPLIVSDSSSNYLYLKDYINWPIWRIKIGYFLRFFLFSIFRIIDCDTNWSGAQKILVFSNYARKIHTDLGVPSKKMEVVYPGVSVDYKNKKKKHKELNILFVGIWFERKGGLLLLEAFRKISNKYPNVKLTVVGPVTDQYKMRALNIDQKDFVPKEKLLREFFPNADVFVLVPPKVEGFGFSVLEAMSFGIPVVVSNVCALPELVENGKTGFVVKPGSVNDLVEKLEILIKDQTLREKMGDAARKRFLEKFSIEKSNSGLLKIYHFLYKLLQVRPQINEGQFEFLV</sequence>
<proteinExistence type="predicted"/>
<evidence type="ECO:0000256" key="1">
    <source>
        <dbReference type="ARBA" id="ARBA00022679"/>
    </source>
</evidence>
<dbReference type="Gene3D" id="3.40.50.2000">
    <property type="entry name" value="Glycogen Phosphorylase B"/>
    <property type="match status" value="2"/>
</dbReference>
<feature type="domain" description="Glycosyltransferase subfamily 4-like N-terminal" evidence="3">
    <location>
        <begin position="67"/>
        <end position="189"/>
    </location>
</feature>
<evidence type="ECO:0000259" key="3">
    <source>
        <dbReference type="Pfam" id="PF13439"/>
    </source>
</evidence>
<dbReference type="Proteomes" id="UP000177300">
    <property type="component" value="Unassembled WGS sequence"/>
</dbReference>
<protein>
    <recommendedName>
        <fullName evidence="6">Glycosyl transferase family 1 domain-containing protein</fullName>
    </recommendedName>
</protein>
<dbReference type="SUPFAM" id="SSF53756">
    <property type="entry name" value="UDP-Glycosyltransferase/glycogen phosphorylase"/>
    <property type="match status" value="1"/>
</dbReference>
<evidence type="ECO:0008006" key="6">
    <source>
        <dbReference type="Google" id="ProtNLM"/>
    </source>
</evidence>